<dbReference type="SUPFAM" id="SSF48264">
    <property type="entry name" value="Cytochrome P450"/>
    <property type="match status" value="1"/>
</dbReference>
<evidence type="ECO:0000256" key="9">
    <source>
        <dbReference type="ARBA" id="ARBA00023002"/>
    </source>
</evidence>
<dbReference type="GO" id="GO:0016712">
    <property type="term" value="F:oxidoreductase activity, acting on paired donors, with incorporation or reduction of molecular oxygen, reduced flavin or flavoprotein as one donor, and incorporation of one atom of oxygen"/>
    <property type="evidence" value="ECO:0007669"/>
    <property type="project" value="InterPro"/>
</dbReference>
<keyword evidence="15" id="KW-1185">Reference proteome</keyword>
<comment type="caution">
    <text evidence="14">The sequence shown here is derived from an EMBL/GenBank/DDBJ whole genome shotgun (WGS) entry which is preliminary data.</text>
</comment>
<evidence type="ECO:0000256" key="11">
    <source>
        <dbReference type="ARBA" id="ARBA00023033"/>
    </source>
</evidence>
<accession>A0A8T0F9A7</accession>
<comment type="cofactor">
    <cofactor evidence="1">
        <name>heme</name>
        <dbReference type="ChEBI" id="CHEBI:30413"/>
    </cofactor>
</comment>
<evidence type="ECO:0000256" key="10">
    <source>
        <dbReference type="ARBA" id="ARBA00023004"/>
    </source>
</evidence>
<evidence type="ECO:0000256" key="13">
    <source>
        <dbReference type="SAM" id="Phobius"/>
    </source>
</evidence>
<reference evidence="14" key="2">
    <citation type="submission" date="2020-06" db="EMBL/GenBank/DDBJ databases">
        <authorList>
            <person name="Sheffer M."/>
        </authorList>
    </citation>
    <scope>NUCLEOTIDE SEQUENCE</scope>
</reference>
<keyword evidence="12 13" id="KW-0472">Membrane</keyword>
<feature type="transmembrane region" description="Helical" evidence="13">
    <location>
        <begin position="7"/>
        <end position="26"/>
    </location>
</feature>
<dbReference type="PANTHER" id="PTHR24302:SF15">
    <property type="entry name" value="FATTY-ACID PEROXYGENASE"/>
    <property type="match status" value="1"/>
</dbReference>
<dbReference type="GO" id="GO:0005506">
    <property type="term" value="F:iron ion binding"/>
    <property type="evidence" value="ECO:0007669"/>
    <property type="project" value="InterPro"/>
</dbReference>
<reference evidence="14" key="1">
    <citation type="journal article" date="2020" name="bioRxiv">
        <title>Chromosome-level reference genome of the European wasp spider Argiope bruennichi: a resource for studies on range expansion and evolutionary adaptation.</title>
        <authorList>
            <person name="Sheffer M.M."/>
            <person name="Hoppe A."/>
            <person name="Krehenwinkel H."/>
            <person name="Uhl G."/>
            <person name="Kuss A.W."/>
            <person name="Jensen L."/>
            <person name="Jensen C."/>
            <person name="Gillespie R.G."/>
            <person name="Hoff K.J."/>
            <person name="Prost S."/>
        </authorList>
    </citation>
    <scope>NUCLEOTIDE SEQUENCE</scope>
</reference>
<dbReference type="InterPro" id="IPR002402">
    <property type="entry name" value="Cyt_P450_E_grp-II"/>
</dbReference>
<dbReference type="PRINTS" id="PR00464">
    <property type="entry name" value="EP450II"/>
</dbReference>
<evidence type="ECO:0000256" key="1">
    <source>
        <dbReference type="ARBA" id="ARBA00001971"/>
    </source>
</evidence>
<comment type="similarity">
    <text evidence="4">Belongs to the cytochrome P450 family.</text>
</comment>
<evidence type="ECO:0000313" key="15">
    <source>
        <dbReference type="Proteomes" id="UP000807504"/>
    </source>
</evidence>
<comment type="subcellular location">
    <subcellularLocation>
        <location evidence="3">Endoplasmic reticulum membrane</location>
        <topology evidence="3">Peripheral membrane protein</topology>
    </subcellularLocation>
    <subcellularLocation>
        <location evidence="2">Microsome membrane</location>
        <topology evidence="2">Peripheral membrane protein</topology>
    </subcellularLocation>
</comment>
<evidence type="ECO:0000256" key="12">
    <source>
        <dbReference type="ARBA" id="ARBA00023136"/>
    </source>
</evidence>
<evidence type="ECO:0000256" key="8">
    <source>
        <dbReference type="ARBA" id="ARBA00022848"/>
    </source>
</evidence>
<dbReference type="Gene3D" id="1.10.630.10">
    <property type="entry name" value="Cytochrome P450"/>
    <property type="match status" value="1"/>
</dbReference>
<keyword evidence="5" id="KW-0349">Heme</keyword>
<evidence type="ECO:0000256" key="5">
    <source>
        <dbReference type="ARBA" id="ARBA00022617"/>
    </source>
</evidence>
<dbReference type="PRINTS" id="PR01689">
    <property type="entry name" value="EP450IICYP3A"/>
</dbReference>
<sequence>MEFLTEPTTITLFLGIIFFLLLYWHYTKDFDYWKKRGIPYVKPLVPVFGSSYQLLWKPSHEIDLERYRKLGPIYGQFDGNRPVLAIADLKLIREVLVKEFPSFMNRRVSYFVSGSGIVELMLFALQGDEWKRVRGILSPNFTTGKIKRMVSIIRECGQTMIENFKAAAKTKEPVEIKQIYGAFSMDVIASSAFSVKLDSYNNPKNEFVQSAKKAFSKEFSLKLALFQLFPRIAKLIGVQVLSYPSVCFYRKVILQMMEQRTNTKETRNDFLQLLMAAVKGSTEEQKEDLVNDKDDITANYGQDESTHKIIKNFSNKSKYDSAVLFSG</sequence>
<dbReference type="PANTHER" id="PTHR24302">
    <property type="entry name" value="CYTOCHROME P450 FAMILY 3"/>
    <property type="match status" value="1"/>
</dbReference>
<evidence type="ECO:0000256" key="4">
    <source>
        <dbReference type="ARBA" id="ARBA00010617"/>
    </source>
</evidence>
<keyword evidence="7" id="KW-0256">Endoplasmic reticulum</keyword>
<dbReference type="InterPro" id="IPR001128">
    <property type="entry name" value="Cyt_P450"/>
</dbReference>
<dbReference type="InterPro" id="IPR008072">
    <property type="entry name" value="Cyt_P450_E_CYP3A"/>
</dbReference>
<keyword evidence="9" id="KW-0560">Oxidoreductase</keyword>
<dbReference type="Pfam" id="PF00067">
    <property type="entry name" value="p450"/>
    <property type="match status" value="1"/>
</dbReference>
<name>A0A8T0F9A7_ARGBR</name>
<feature type="transmembrane region" description="Helical" evidence="13">
    <location>
        <begin position="108"/>
        <end position="125"/>
    </location>
</feature>
<dbReference type="InterPro" id="IPR036396">
    <property type="entry name" value="Cyt_P450_sf"/>
</dbReference>
<dbReference type="AlphaFoldDB" id="A0A8T0F9A7"/>
<evidence type="ECO:0000313" key="14">
    <source>
        <dbReference type="EMBL" id="KAF8787804.1"/>
    </source>
</evidence>
<dbReference type="GO" id="GO:0005789">
    <property type="term" value="C:endoplasmic reticulum membrane"/>
    <property type="evidence" value="ECO:0007669"/>
    <property type="project" value="UniProtKB-SubCell"/>
</dbReference>
<evidence type="ECO:0000256" key="2">
    <source>
        <dbReference type="ARBA" id="ARBA00004174"/>
    </source>
</evidence>
<keyword evidence="10" id="KW-0408">Iron</keyword>
<keyword evidence="11" id="KW-0503">Monooxygenase</keyword>
<protein>
    <submittedName>
        <fullName evidence="14">Cytochrome P450 3A1 like protein</fullName>
    </submittedName>
</protein>
<dbReference type="GO" id="GO:0020037">
    <property type="term" value="F:heme binding"/>
    <property type="evidence" value="ECO:0007669"/>
    <property type="project" value="InterPro"/>
</dbReference>
<evidence type="ECO:0000256" key="7">
    <source>
        <dbReference type="ARBA" id="ARBA00022824"/>
    </source>
</evidence>
<dbReference type="FunFam" id="1.10.630.10:FF:000182">
    <property type="entry name" value="Cytochrome P450 3A4"/>
    <property type="match status" value="1"/>
</dbReference>
<keyword evidence="6" id="KW-0479">Metal-binding</keyword>
<keyword evidence="13" id="KW-1133">Transmembrane helix</keyword>
<evidence type="ECO:0000256" key="6">
    <source>
        <dbReference type="ARBA" id="ARBA00022723"/>
    </source>
</evidence>
<dbReference type="InterPro" id="IPR050705">
    <property type="entry name" value="Cytochrome_P450_3A"/>
</dbReference>
<keyword evidence="8" id="KW-0492">Microsome</keyword>
<organism evidence="14 15">
    <name type="scientific">Argiope bruennichi</name>
    <name type="common">Wasp spider</name>
    <name type="synonym">Aranea bruennichi</name>
    <dbReference type="NCBI Taxonomy" id="94029"/>
    <lineage>
        <taxon>Eukaryota</taxon>
        <taxon>Metazoa</taxon>
        <taxon>Ecdysozoa</taxon>
        <taxon>Arthropoda</taxon>
        <taxon>Chelicerata</taxon>
        <taxon>Arachnida</taxon>
        <taxon>Araneae</taxon>
        <taxon>Araneomorphae</taxon>
        <taxon>Entelegynae</taxon>
        <taxon>Araneoidea</taxon>
        <taxon>Araneidae</taxon>
        <taxon>Argiope</taxon>
    </lineage>
</organism>
<gene>
    <name evidence="14" type="ORF">HNY73_009366</name>
</gene>
<dbReference type="EMBL" id="JABXBU010000015">
    <property type="protein sequence ID" value="KAF8787804.1"/>
    <property type="molecule type" value="Genomic_DNA"/>
</dbReference>
<proteinExistence type="inferred from homology"/>
<evidence type="ECO:0000256" key="3">
    <source>
        <dbReference type="ARBA" id="ARBA00004406"/>
    </source>
</evidence>
<keyword evidence="13" id="KW-0812">Transmembrane</keyword>
<dbReference type="GO" id="GO:0008395">
    <property type="term" value="F:steroid hydroxylase activity"/>
    <property type="evidence" value="ECO:0007669"/>
    <property type="project" value="TreeGrafter"/>
</dbReference>
<dbReference type="Proteomes" id="UP000807504">
    <property type="component" value="Unassembled WGS sequence"/>
</dbReference>